<sequence>MLVRIIDSHLFSDAAIMNVPFKQCTKLLKGA</sequence>
<evidence type="ECO:0000313" key="1">
    <source>
        <dbReference type="EMBL" id="JAD20474.1"/>
    </source>
</evidence>
<organism evidence="1">
    <name type="scientific">Arundo donax</name>
    <name type="common">Giant reed</name>
    <name type="synonym">Donax arundinaceus</name>
    <dbReference type="NCBI Taxonomy" id="35708"/>
    <lineage>
        <taxon>Eukaryota</taxon>
        <taxon>Viridiplantae</taxon>
        <taxon>Streptophyta</taxon>
        <taxon>Embryophyta</taxon>
        <taxon>Tracheophyta</taxon>
        <taxon>Spermatophyta</taxon>
        <taxon>Magnoliopsida</taxon>
        <taxon>Liliopsida</taxon>
        <taxon>Poales</taxon>
        <taxon>Poaceae</taxon>
        <taxon>PACMAD clade</taxon>
        <taxon>Arundinoideae</taxon>
        <taxon>Arundineae</taxon>
        <taxon>Arundo</taxon>
    </lineage>
</organism>
<dbReference type="EMBL" id="GBRH01277421">
    <property type="protein sequence ID" value="JAD20474.1"/>
    <property type="molecule type" value="Transcribed_RNA"/>
</dbReference>
<name>A0A0A8Y3Q6_ARUDO</name>
<proteinExistence type="predicted"/>
<dbReference type="AlphaFoldDB" id="A0A0A8Y3Q6"/>
<reference evidence="1" key="1">
    <citation type="submission" date="2014-09" db="EMBL/GenBank/DDBJ databases">
        <authorList>
            <person name="Magalhaes I.L.F."/>
            <person name="Oliveira U."/>
            <person name="Santos F.R."/>
            <person name="Vidigal T.H.D.A."/>
            <person name="Brescovit A.D."/>
            <person name="Santos A.J."/>
        </authorList>
    </citation>
    <scope>NUCLEOTIDE SEQUENCE</scope>
    <source>
        <tissue evidence="1">Shoot tissue taken approximately 20 cm above the soil surface</tissue>
    </source>
</reference>
<protein>
    <submittedName>
        <fullName evidence="1">Uncharacterized protein</fullName>
    </submittedName>
</protein>
<accession>A0A0A8Y3Q6</accession>
<reference evidence="1" key="2">
    <citation type="journal article" date="2015" name="Data Brief">
        <title>Shoot transcriptome of the giant reed, Arundo donax.</title>
        <authorList>
            <person name="Barrero R.A."/>
            <person name="Guerrero F.D."/>
            <person name="Moolhuijzen P."/>
            <person name="Goolsby J.A."/>
            <person name="Tidwell J."/>
            <person name="Bellgard S.E."/>
            <person name="Bellgard M.I."/>
        </authorList>
    </citation>
    <scope>NUCLEOTIDE SEQUENCE</scope>
    <source>
        <tissue evidence="1">Shoot tissue taken approximately 20 cm above the soil surface</tissue>
    </source>
</reference>